<reference evidence="2 3" key="1">
    <citation type="submission" date="2018-09" db="EMBL/GenBank/DDBJ databases">
        <title>Comparative Genomic Analysis of Eight Novel Haloalkaliphilic Bacteriophages from Lake Elmenteita, Kenya.</title>
        <authorList>
            <person name="Akhwale J.K."/>
        </authorList>
    </citation>
    <scope>NUCLEOTIDE SEQUENCE [LARGE SCALE GENOMIC DNA]</scope>
</reference>
<sequence>MLTEWQLKMYAEKWLMDNYGMKLTVPLKLNGRLKTTCGRFVYIKYASNRPNEPKIIELNKYFFENNEPIVVLDVLRHELIHYALFMLGKPHRDGHPVFENELKRLGVVSQETIDKYNIKSKPVNISVYECLDCNHEYKLKRALRNEGRNHRCTCGGRLKNLGKRLVTT</sequence>
<organism evidence="2 3">
    <name type="scientific">Bacillus phage vB_BcoS-136</name>
    <dbReference type="NCBI Taxonomy" id="2419619"/>
    <lineage>
        <taxon>Viruses</taxon>
        <taxon>Duplodnaviria</taxon>
        <taxon>Heunggongvirae</taxon>
        <taxon>Uroviricota</taxon>
        <taxon>Caudoviricetes</taxon>
        <taxon>Heleneionescovirinae</taxon>
        <taxon>Kenyattavirus</taxon>
        <taxon>Kenyattavirus kv136</taxon>
    </lineage>
</organism>
<feature type="domain" description="SprT-like" evidence="1">
    <location>
        <begin position="5"/>
        <end position="161"/>
    </location>
</feature>
<dbReference type="SMART" id="SM00731">
    <property type="entry name" value="SprT"/>
    <property type="match status" value="1"/>
</dbReference>
<accession>A0A3G3BVG8</accession>
<dbReference type="Pfam" id="PF10263">
    <property type="entry name" value="SprT-like"/>
    <property type="match status" value="1"/>
</dbReference>
<evidence type="ECO:0000259" key="1">
    <source>
        <dbReference type="SMART" id="SM00731"/>
    </source>
</evidence>
<keyword evidence="3" id="KW-1185">Reference proteome</keyword>
<evidence type="ECO:0000313" key="2">
    <source>
        <dbReference type="EMBL" id="AYP68141.1"/>
    </source>
</evidence>
<evidence type="ECO:0000313" key="3">
    <source>
        <dbReference type="Proteomes" id="UP000274199"/>
    </source>
</evidence>
<dbReference type="InterPro" id="IPR006640">
    <property type="entry name" value="SprT-like_domain"/>
</dbReference>
<proteinExistence type="predicted"/>
<dbReference type="EMBL" id="MH884508">
    <property type="protein sequence ID" value="AYP68141.1"/>
    <property type="molecule type" value="Genomic_DNA"/>
</dbReference>
<dbReference type="Proteomes" id="UP000274199">
    <property type="component" value="Segment"/>
</dbReference>
<name>A0A3G3BVG8_9CAUD</name>
<gene>
    <name evidence="2" type="ORF">vBBcoS136_00009</name>
</gene>
<dbReference type="GO" id="GO:0006950">
    <property type="term" value="P:response to stress"/>
    <property type="evidence" value="ECO:0007669"/>
    <property type="project" value="UniProtKB-ARBA"/>
</dbReference>
<protein>
    <submittedName>
        <fullName evidence="2">SprT-like family protein</fullName>
    </submittedName>
</protein>